<organism evidence="1 2">
    <name type="scientific">Catenibacterium faecis</name>
    <dbReference type="NCBI Taxonomy" id="2764323"/>
    <lineage>
        <taxon>Bacteria</taxon>
        <taxon>Bacillati</taxon>
        <taxon>Bacillota</taxon>
        <taxon>Erysipelotrichia</taxon>
        <taxon>Erysipelotrichales</taxon>
        <taxon>Coprobacillaceae</taxon>
        <taxon>Catenibacterium</taxon>
    </lineage>
</organism>
<dbReference type="RefSeq" id="WP_187012100.1">
    <property type="nucleotide sequence ID" value="NZ_JACRWG010000016.1"/>
</dbReference>
<dbReference type="EMBL" id="JACRWG010000016">
    <property type="protein sequence ID" value="MBC6009654.1"/>
    <property type="molecule type" value="Genomic_DNA"/>
</dbReference>
<keyword evidence="1" id="KW-0378">Hydrolase</keyword>
<evidence type="ECO:0000313" key="2">
    <source>
        <dbReference type="Proteomes" id="UP000603474"/>
    </source>
</evidence>
<reference evidence="1 2" key="1">
    <citation type="submission" date="2020-08" db="EMBL/GenBank/DDBJ databases">
        <authorList>
            <person name="Liu C."/>
            <person name="Sun Q."/>
        </authorList>
    </citation>
    <scope>NUCLEOTIDE SEQUENCE [LARGE SCALE GENOMIC DNA]</scope>
    <source>
        <strain evidence="1 2">NSJ-22</strain>
    </source>
</reference>
<dbReference type="PRINTS" id="PR00096">
    <property type="entry name" value="GATASE"/>
</dbReference>
<dbReference type="PANTHER" id="PTHR43235">
    <property type="entry name" value="GLUTAMINE AMIDOTRANSFERASE PB2B2.05-RELATED"/>
    <property type="match status" value="1"/>
</dbReference>
<dbReference type="Gene3D" id="3.40.50.880">
    <property type="match status" value="1"/>
</dbReference>
<dbReference type="Pfam" id="PF07722">
    <property type="entry name" value="Peptidase_C26"/>
    <property type="match status" value="1"/>
</dbReference>
<accession>A0ABR7KAL0</accession>
<dbReference type="SUPFAM" id="SSF52317">
    <property type="entry name" value="Class I glutamine amidotransferase-like"/>
    <property type="match status" value="1"/>
</dbReference>
<name>A0ABR7KAL0_9FIRM</name>
<comment type="caution">
    <text evidence="1">The sequence shown here is derived from an EMBL/GenBank/DDBJ whole genome shotgun (WGS) entry which is preliminary data.</text>
</comment>
<dbReference type="PRINTS" id="PR00097">
    <property type="entry name" value="ANTSNTHASEII"/>
</dbReference>
<dbReference type="CDD" id="cd01745">
    <property type="entry name" value="GATase1_2"/>
    <property type="match status" value="1"/>
</dbReference>
<sequence>MKPIIGILPLFDEKKESYWMLPGYMKGIANAGGIPVMLPFIENIEDIKQLSENFDGFLFTGGPDIDPAYYHEEKKENCGDLTPYRDTLESQLFKEVYALNKPILGICRGHQLLNVLCGGTLYQDLPSEYKSTITHRMKPPYDNKQHTVTLVEDTPLKSLFNKTILPVNSCHHQAIKELGNDLQPMAISEDGLVESCYAPNKKFVWGVQWHPEFMCTEKESQKIFEEFIRKCRE</sequence>
<protein>
    <submittedName>
        <fullName evidence="1">Gamma-glutamyl-gamma-aminobutyrate hydrolase family protein</fullName>
    </submittedName>
</protein>
<dbReference type="PROSITE" id="PS51273">
    <property type="entry name" value="GATASE_TYPE_1"/>
    <property type="match status" value="1"/>
</dbReference>
<dbReference type="InterPro" id="IPR011697">
    <property type="entry name" value="Peptidase_C26"/>
</dbReference>
<dbReference type="Proteomes" id="UP000603474">
    <property type="component" value="Unassembled WGS sequence"/>
</dbReference>
<dbReference type="InterPro" id="IPR029062">
    <property type="entry name" value="Class_I_gatase-like"/>
</dbReference>
<proteinExistence type="predicted"/>
<gene>
    <name evidence="1" type="ORF">H8909_05225</name>
</gene>
<keyword evidence="2" id="KW-1185">Reference proteome</keyword>
<dbReference type="PANTHER" id="PTHR43235:SF1">
    <property type="entry name" value="GLUTAMINE AMIDOTRANSFERASE PB2B2.05-RELATED"/>
    <property type="match status" value="1"/>
</dbReference>
<dbReference type="InterPro" id="IPR044668">
    <property type="entry name" value="PuuD-like"/>
</dbReference>
<dbReference type="GO" id="GO:0016787">
    <property type="term" value="F:hydrolase activity"/>
    <property type="evidence" value="ECO:0007669"/>
    <property type="project" value="UniProtKB-KW"/>
</dbReference>
<evidence type="ECO:0000313" key="1">
    <source>
        <dbReference type="EMBL" id="MBC6009654.1"/>
    </source>
</evidence>